<keyword evidence="8" id="KW-1185">Reference proteome</keyword>
<dbReference type="PANTHER" id="PTHR48073">
    <property type="entry name" value="O-SUCCINYLBENZOATE SYNTHASE-RELATED"/>
    <property type="match status" value="1"/>
</dbReference>
<dbReference type="CDD" id="cd03320">
    <property type="entry name" value="OSBS"/>
    <property type="match status" value="1"/>
</dbReference>
<dbReference type="Gene3D" id="3.20.20.120">
    <property type="entry name" value="Enolase-like C-terminal domain"/>
    <property type="match status" value="1"/>
</dbReference>
<evidence type="ECO:0000256" key="4">
    <source>
        <dbReference type="ARBA" id="ARBA00023239"/>
    </source>
</evidence>
<dbReference type="Proteomes" id="UP000322244">
    <property type="component" value="Unassembled WGS sequence"/>
</dbReference>
<proteinExistence type="inferred from homology"/>
<dbReference type="Pfam" id="PF13378">
    <property type="entry name" value="MR_MLE_C"/>
    <property type="match status" value="1"/>
</dbReference>
<dbReference type="InterPro" id="IPR029065">
    <property type="entry name" value="Enolase_C-like"/>
</dbReference>
<protein>
    <recommendedName>
        <fullName evidence="5">o-succinylbenzoate synthase</fullName>
        <shortName evidence="5">OSB synthase</shortName>
        <shortName evidence="5">OSBS</shortName>
        <ecNumber evidence="5">4.2.1.113</ecNumber>
    </recommendedName>
    <alternativeName>
        <fullName evidence="5">4-(2'-carboxyphenyl)-4-oxybutyric acid synthase</fullName>
    </alternativeName>
    <alternativeName>
        <fullName evidence="5">o-succinylbenzoic acid synthase</fullName>
    </alternativeName>
</protein>
<feature type="active site" description="Proton acceptor" evidence="5">
    <location>
        <position position="236"/>
    </location>
</feature>
<dbReference type="PANTHER" id="PTHR48073:SF2">
    <property type="entry name" value="O-SUCCINYLBENZOATE SYNTHASE"/>
    <property type="match status" value="1"/>
</dbReference>
<evidence type="ECO:0000313" key="8">
    <source>
        <dbReference type="Proteomes" id="UP000322244"/>
    </source>
</evidence>
<dbReference type="EMBL" id="VLNY01000013">
    <property type="protein sequence ID" value="KAA0020182.1"/>
    <property type="molecule type" value="Genomic_DNA"/>
</dbReference>
<sequence>MRPLCVILGARALNITHGRRSRNTGRVLPTLTDLLADAHVVSLPMRVRFRGITTREVVLIEGPAGWGEFGAFPEYDDAEAAQWLRSAIESAWEGPPPALRNSIPVNATVPALDAAQVAGVLARFPGATTAKVKVAEPGQTLDDDLQRVAAVRELIPNVRVDANGGWTLDEATRALEALTRDAPLEYAEQPCASVDDLVELRRRLPQIRIAADESIRRADDPMRVVRAGGLDVAVVKVAPLGGMRPLLAIGDQLGAHGIPLVVSSALDSAVGMNAGLAAAAALPELELACGLGTGGFFVRDVAAPRELVAGSLDVEPVVPDMTAVRELAALPEREQWWRDRVRRCYRLLAEN</sequence>
<dbReference type="GO" id="GO:0009234">
    <property type="term" value="P:menaquinone biosynthetic process"/>
    <property type="evidence" value="ECO:0007669"/>
    <property type="project" value="UniProtKB-UniRule"/>
</dbReference>
<dbReference type="SMART" id="SM00922">
    <property type="entry name" value="MR_MLE"/>
    <property type="match status" value="1"/>
</dbReference>
<feature type="domain" description="Mandelate racemase/muconate lactonizing enzyme C-terminal" evidence="6">
    <location>
        <begin position="111"/>
        <end position="207"/>
    </location>
</feature>
<dbReference type="GO" id="GO:0043748">
    <property type="term" value="F:O-succinylbenzoate synthase activity"/>
    <property type="evidence" value="ECO:0007669"/>
    <property type="project" value="UniProtKB-EC"/>
</dbReference>
<evidence type="ECO:0000256" key="1">
    <source>
        <dbReference type="ARBA" id="ARBA00022428"/>
    </source>
</evidence>
<dbReference type="SFLD" id="SFLDF00009">
    <property type="entry name" value="o-succinylbenzoate_synthase"/>
    <property type="match status" value="1"/>
</dbReference>
<comment type="pathway">
    <text evidence="5">Quinol/quinone metabolism; menaquinone biosynthesis.</text>
</comment>
<comment type="similarity">
    <text evidence="5">Belongs to the mandelate racemase/muconate lactonizing enzyme family. MenC type 1 subfamily.</text>
</comment>
<dbReference type="HAMAP" id="MF_00470">
    <property type="entry name" value="MenC_1"/>
    <property type="match status" value="1"/>
</dbReference>
<comment type="caution">
    <text evidence="7">The sequence shown here is derived from an EMBL/GenBank/DDBJ whole genome shotgun (WGS) entry which is preliminary data.</text>
</comment>
<dbReference type="NCBIfam" id="NF002782">
    <property type="entry name" value="PRK02901.1"/>
    <property type="match status" value="1"/>
</dbReference>
<comment type="cofactor">
    <cofactor evidence="5">
        <name>a divalent metal cation</name>
        <dbReference type="ChEBI" id="CHEBI:60240"/>
    </cofactor>
</comment>
<dbReference type="Pfam" id="PF18374">
    <property type="entry name" value="Enolase_like_N"/>
    <property type="match status" value="1"/>
</dbReference>
<evidence type="ECO:0000256" key="3">
    <source>
        <dbReference type="ARBA" id="ARBA00022842"/>
    </source>
</evidence>
<dbReference type="GO" id="GO:0000287">
    <property type="term" value="F:magnesium ion binding"/>
    <property type="evidence" value="ECO:0007669"/>
    <property type="project" value="UniProtKB-UniRule"/>
</dbReference>
<comment type="catalytic activity">
    <reaction evidence="5">
        <text>(1R,6R)-6-hydroxy-2-succinyl-cyclohexa-2,4-diene-1-carboxylate = 2-succinylbenzoate + H2O</text>
        <dbReference type="Rhea" id="RHEA:10196"/>
        <dbReference type="ChEBI" id="CHEBI:15377"/>
        <dbReference type="ChEBI" id="CHEBI:18325"/>
        <dbReference type="ChEBI" id="CHEBI:58689"/>
        <dbReference type="EC" id="4.2.1.113"/>
    </reaction>
</comment>
<feature type="active site" description="Proton donor" evidence="5">
    <location>
        <position position="133"/>
    </location>
</feature>
<dbReference type="UniPathway" id="UPA00079"/>
<evidence type="ECO:0000256" key="2">
    <source>
        <dbReference type="ARBA" id="ARBA00022723"/>
    </source>
</evidence>
<dbReference type="SFLD" id="SFLDG00180">
    <property type="entry name" value="muconate_cycloisomerase"/>
    <property type="match status" value="1"/>
</dbReference>
<evidence type="ECO:0000313" key="7">
    <source>
        <dbReference type="EMBL" id="KAA0020182.1"/>
    </source>
</evidence>
<keyword evidence="2 5" id="KW-0479">Metal-binding</keyword>
<organism evidence="7 8">
    <name type="scientific">Antrihabitans cavernicola</name>
    <dbReference type="NCBI Taxonomy" id="2495913"/>
    <lineage>
        <taxon>Bacteria</taxon>
        <taxon>Bacillati</taxon>
        <taxon>Actinomycetota</taxon>
        <taxon>Actinomycetes</taxon>
        <taxon>Mycobacteriales</taxon>
        <taxon>Nocardiaceae</taxon>
        <taxon>Antrihabitans</taxon>
    </lineage>
</organism>
<evidence type="ECO:0000259" key="6">
    <source>
        <dbReference type="SMART" id="SM00922"/>
    </source>
</evidence>
<keyword evidence="4 5" id="KW-0456">Lyase</keyword>
<comment type="function">
    <text evidence="5">Converts 2-succinyl-6-hydroxy-2,4-cyclohexadiene-1-carboxylate (SHCHC) to 2-succinylbenzoate (OSB).</text>
</comment>
<reference evidence="7 8" key="1">
    <citation type="submission" date="2019-07" db="EMBL/GenBank/DDBJ databases">
        <title>Rhodococcus cavernicolus sp. nov., isolated from a cave.</title>
        <authorList>
            <person name="Lee S.D."/>
        </authorList>
    </citation>
    <scope>NUCLEOTIDE SEQUENCE [LARGE SCALE GENOMIC DNA]</scope>
    <source>
        <strain evidence="7 8">C1-24</strain>
    </source>
</reference>
<dbReference type="EC" id="4.2.1.113" evidence="5"/>
<feature type="binding site" evidence="5">
    <location>
        <position position="212"/>
    </location>
    <ligand>
        <name>Mg(2+)</name>
        <dbReference type="ChEBI" id="CHEBI:18420"/>
    </ligand>
</feature>
<dbReference type="SUPFAM" id="SSF51604">
    <property type="entry name" value="Enolase C-terminal domain-like"/>
    <property type="match status" value="1"/>
</dbReference>
<accession>A0A5A7S9P9</accession>
<keyword evidence="1 5" id="KW-0474">Menaquinone biosynthesis</keyword>
<dbReference type="OrthoDB" id="3725747at2"/>
<dbReference type="SFLD" id="SFLDS00001">
    <property type="entry name" value="Enolase"/>
    <property type="match status" value="1"/>
</dbReference>
<dbReference type="InterPro" id="IPR010196">
    <property type="entry name" value="OSB_synthase_MenC1"/>
</dbReference>
<feature type="binding site" evidence="5">
    <location>
        <position position="161"/>
    </location>
    <ligand>
        <name>Mg(2+)</name>
        <dbReference type="ChEBI" id="CHEBI:18420"/>
    </ligand>
</feature>
<dbReference type="AlphaFoldDB" id="A0A5A7S9P9"/>
<dbReference type="InterPro" id="IPR036849">
    <property type="entry name" value="Enolase-like_C_sf"/>
</dbReference>
<evidence type="ECO:0000256" key="5">
    <source>
        <dbReference type="HAMAP-Rule" id="MF_00470"/>
    </source>
</evidence>
<name>A0A5A7S9P9_9NOCA</name>
<keyword evidence="3 5" id="KW-0460">Magnesium</keyword>
<dbReference type="UniPathway" id="UPA01057">
    <property type="reaction ID" value="UER00165"/>
</dbReference>
<comment type="pathway">
    <text evidence="5">Quinol/quinone metabolism; 1,4-dihydroxy-2-naphthoate biosynthesis; 1,4-dihydroxy-2-naphthoate from chorismate: step 4/7.</text>
</comment>
<gene>
    <name evidence="5" type="primary">menC</name>
    <name evidence="7" type="ORF">FOY51_21550</name>
</gene>
<feature type="binding site" evidence="5">
    <location>
        <position position="188"/>
    </location>
    <ligand>
        <name>Mg(2+)</name>
        <dbReference type="ChEBI" id="CHEBI:18420"/>
    </ligand>
</feature>
<dbReference type="InterPro" id="IPR013342">
    <property type="entry name" value="Mandelate_racemase_C"/>
</dbReference>